<dbReference type="SMART" id="SM01291">
    <property type="entry name" value="N-SET"/>
    <property type="match status" value="1"/>
</dbReference>
<dbReference type="GO" id="GO:0032259">
    <property type="term" value="P:methylation"/>
    <property type="evidence" value="ECO:0007669"/>
    <property type="project" value="UniProtKB-KW"/>
</dbReference>
<evidence type="ECO:0000259" key="17">
    <source>
        <dbReference type="PROSITE" id="PS50102"/>
    </source>
</evidence>
<keyword evidence="7 14" id="KW-0694">RNA-binding</keyword>
<evidence type="ECO:0000256" key="16">
    <source>
        <dbReference type="SAM" id="MobiDB-lite"/>
    </source>
</evidence>
<feature type="compositionally biased region" description="Basic and acidic residues" evidence="16">
    <location>
        <begin position="1466"/>
        <end position="1486"/>
    </location>
</feature>
<feature type="domain" description="SET" evidence="18">
    <location>
        <begin position="1939"/>
        <end position="2056"/>
    </location>
</feature>
<keyword evidence="21" id="KW-1185">Reference proteome</keyword>
<dbReference type="InterPro" id="IPR046341">
    <property type="entry name" value="SET_dom_sf"/>
</dbReference>
<comment type="subcellular location">
    <subcellularLocation>
        <location evidence="1">Nucleus</location>
    </subcellularLocation>
</comment>
<keyword evidence="10" id="KW-0539">Nucleus</keyword>
<evidence type="ECO:0000256" key="10">
    <source>
        <dbReference type="ARBA" id="ARBA00023242"/>
    </source>
</evidence>
<evidence type="ECO:0000256" key="12">
    <source>
        <dbReference type="ARBA" id="ARBA00047583"/>
    </source>
</evidence>
<feature type="compositionally biased region" description="Low complexity" evidence="16">
    <location>
        <begin position="1530"/>
        <end position="1543"/>
    </location>
</feature>
<comment type="catalytic activity">
    <reaction evidence="12">
        <text>N(6)-methyl-L-lysyl(4)-[histone H3] + S-adenosyl-L-methionine = N(6),N(6)-dimethyl-L-lysyl(4)-[histone H3] + S-adenosyl-L-homocysteine + H(+)</text>
        <dbReference type="Rhea" id="RHEA:60268"/>
        <dbReference type="Rhea" id="RHEA-COMP:15540"/>
        <dbReference type="Rhea" id="RHEA-COMP:15543"/>
        <dbReference type="ChEBI" id="CHEBI:15378"/>
        <dbReference type="ChEBI" id="CHEBI:57856"/>
        <dbReference type="ChEBI" id="CHEBI:59789"/>
        <dbReference type="ChEBI" id="CHEBI:61929"/>
        <dbReference type="ChEBI" id="CHEBI:61976"/>
    </reaction>
</comment>
<evidence type="ECO:0000256" key="3">
    <source>
        <dbReference type="ARBA" id="ARBA00022603"/>
    </source>
</evidence>
<keyword evidence="3" id="KW-0489">Methyltransferase</keyword>
<dbReference type="InterPro" id="IPR044570">
    <property type="entry name" value="Set1-like"/>
</dbReference>
<accession>A0A7M7P954</accession>
<evidence type="ECO:0000256" key="14">
    <source>
        <dbReference type="PROSITE-ProRule" id="PRU00176"/>
    </source>
</evidence>
<dbReference type="SMART" id="SM00360">
    <property type="entry name" value="RRM"/>
    <property type="match status" value="1"/>
</dbReference>
<feature type="compositionally biased region" description="Acidic residues" evidence="16">
    <location>
        <begin position="1366"/>
        <end position="1382"/>
    </location>
</feature>
<dbReference type="GO" id="GO:0003723">
    <property type="term" value="F:RNA binding"/>
    <property type="evidence" value="ECO:0007669"/>
    <property type="project" value="UniProtKB-UniRule"/>
</dbReference>
<comment type="catalytic activity">
    <reaction evidence="11">
        <text>L-lysyl(4)-[histone H3] + 3 S-adenosyl-L-methionine = N(6),N(6),N(6)-trimethyl-L-lysyl(4)-[histone H3] + 3 S-adenosyl-L-homocysteine + 3 H(+)</text>
        <dbReference type="Rhea" id="RHEA:60260"/>
        <dbReference type="Rhea" id="RHEA-COMP:15537"/>
        <dbReference type="Rhea" id="RHEA-COMP:15547"/>
        <dbReference type="ChEBI" id="CHEBI:15378"/>
        <dbReference type="ChEBI" id="CHEBI:29969"/>
        <dbReference type="ChEBI" id="CHEBI:57856"/>
        <dbReference type="ChEBI" id="CHEBI:59789"/>
        <dbReference type="ChEBI" id="CHEBI:61961"/>
        <dbReference type="EC" id="2.1.1.354"/>
    </reaction>
</comment>
<feature type="compositionally biased region" description="Basic and acidic residues" evidence="16">
    <location>
        <begin position="1566"/>
        <end position="1575"/>
    </location>
</feature>
<keyword evidence="5" id="KW-0949">S-adenosyl-L-methionine</keyword>
<keyword evidence="6" id="KW-0156">Chromatin regulator</keyword>
<evidence type="ECO:0000256" key="9">
    <source>
        <dbReference type="ARBA" id="ARBA00023163"/>
    </source>
</evidence>
<proteinExistence type="predicted"/>
<feature type="compositionally biased region" description="Basic and acidic residues" evidence="16">
    <location>
        <begin position="490"/>
        <end position="567"/>
    </location>
</feature>
<evidence type="ECO:0000256" key="5">
    <source>
        <dbReference type="ARBA" id="ARBA00022691"/>
    </source>
</evidence>
<evidence type="ECO:0000259" key="19">
    <source>
        <dbReference type="PROSITE" id="PS50868"/>
    </source>
</evidence>
<feature type="compositionally biased region" description="Acidic residues" evidence="16">
    <location>
        <begin position="1544"/>
        <end position="1556"/>
    </location>
</feature>
<comment type="catalytic activity">
    <reaction evidence="13">
        <text>N(6),N(6)-dimethyl-L-lysyl(4)-[histone H3] + S-adenosyl-L-methionine = N(6),N(6),N(6)-trimethyl-L-lysyl(4)-[histone H3] + S-adenosyl-L-homocysteine + H(+)</text>
        <dbReference type="Rhea" id="RHEA:60272"/>
        <dbReference type="Rhea" id="RHEA-COMP:15537"/>
        <dbReference type="Rhea" id="RHEA-COMP:15540"/>
        <dbReference type="ChEBI" id="CHEBI:15378"/>
        <dbReference type="ChEBI" id="CHEBI:57856"/>
        <dbReference type="ChEBI" id="CHEBI:59789"/>
        <dbReference type="ChEBI" id="CHEBI:61961"/>
        <dbReference type="ChEBI" id="CHEBI:61976"/>
    </reaction>
</comment>
<dbReference type="SMART" id="SM00317">
    <property type="entry name" value="SET"/>
    <property type="match status" value="1"/>
</dbReference>
<dbReference type="EC" id="2.1.1.354" evidence="2"/>
<feature type="compositionally biased region" description="Acidic residues" evidence="16">
    <location>
        <begin position="1412"/>
        <end position="1465"/>
    </location>
</feature>
<protein>
    <recommendedName>
        <fullName evidence="2">[histone H3]-lysine(4) N-trimethyltransferase</fullName>
        <ecNumber evidence="2">2.1.1.354</ecNumber>
    </recommendedName>
</protein>
<dbReference type="GeneID" id="586687"/>
<dbReference type="Pfam" id="PF00076">
    <property type="entry name" value="RRM_1"/>
    <property type="match status" value="1"/>
</dbReference>
<evidence type="ECO:0000256" key="11">
    <source>
        <dbReference type="ARBA" id="ARBA00047571"/>
    </source>
</evidence>
<dbReference type="InterPro" id="IPR001214">
    <property type="entry name" value="SET_dom"/>
</dbReference>
<feature type="compositionally biased region" description="Acidic residues" evidence="16">
    <location>
        <begin position="1487"/>
        <end position="1502"/>
    </location>
</feature>
<dbReference type="KEGG" id="spu:586687"/>
<dbReference type="InterPro" id="IPR024657">
    <property type="entry name" value="COMPASS_Set1_N-SET"/>
</dbReference>
<evidence type="ECO:0000256" key="8">
    <source>
        <dbReference type="ARBA" id="ARBA00023015"/>
    </source>
</evidence>
<feature type="coiled-coil region" evidence="15">
    <location>
        <begin position="1727"/>
        <end position="1766"/>
    </location>
</feature>
<dbReference type="InterPro" id="IPR035979">
    <property type="entry name" value="RBD_domain_sf"/>
</dbReference>
<dbReference type="InterPro" id="IPR000504">
    <property type="entry name" value="RRM_dom"/>
</dbReference>
<feature type="compositionally biased region" description="Basic and acidic residues" evidence="16">
    <location>
        <begin position="454"/>
        <end position="469"/>
    </location>
</feature>
<feature type="compositionally biased region" description="Polar residues" evidence="16">
    <location>
        <begin position="473"/>
        <end position="489"/>
    </location>
</feature>
<feature type="region of interest" description="Disordered" evidence="16">
    <location>
        <begin position="1331"/>
        <end position="1575"/>
    </location>
</feature>
<dbReference type="PROSITE" id="PS50868">
    <property type="entry name" value="POST_SET"/>
    <property type="match status" value="1"/>
</dbReference>
<dbReference type="SUPFAM" id="SSF54928">
    <property type="entry name" value="RNA-binding domain, RBD"/>
    <property type="match status" value="1"/>
</dbReference>
<dbReference type="Proteomes" id="UP000007110">
    <property type="component" value="Unassembled WGS sequence"/>
</dbReference>
<dbReference type="SUPFAM" id="SSF82199">
    <property type="entry name" value="SET domain"/>
    <property type="match status" value="1"/>
</dbReference>
<evidence type="ECO:0000313" key="21">
    <source>
        <dbReference type="Proteomes" id="UP000007110"/>
    </source>
</evidence>
<dbReference type="FunCoup" id="A0A7M7P954">
    <property type="interactions" value="331"/>
</dbReference>
<dbReference type="OrthoDB" id="308383at2759"/>
<dbReference type="GO" id="GO:0048188">
    <property type="term" value="C:Set1C/COMPASS complex"/>
    <property type="evidence" value="ECO:0000318"/>
    <property type="project" value="GO_Central"/>
</dbReference>
<feature type="compositionally biased region" description="Basic and acidic residues" evidence="16">
    <location>
        <begin position="590"/>
        <end position="605"/>
    </location>
</feature>
<dbReference type="EnsemblMetazoa" id="XM_030992278">
    <property type="protein sequence ID" value="XP_030848138"/>
    <property type="gene ID" value="LOC586687"/>
</dbReference>
<evidence type="ECO:0000313" key="20">
    <source>
        <dbReference type="EnsemblMetazoa" id="XP_030848138"/>
    </source>
</evidence>
<feature type="compositionally biased region" description="Acidic residues" evidence="16">
    <location>
        <begin position="1520"/>
        <end position="1529"/>
    </location>
</feature>
<dbReference type="Gene3D" id="3.30.70.330">
    <property type="match status" value="1"/>
</dbReference>
<feature type="compositionally biased region" description="Polar residues" evidence="16">
    <location>
        <begin position="418"/>
        <end position="448"/>
    </location>
</feature>
<dbReference type="OMA" id="RANMPRM"/>
<organism evidence="20 21">
    <name type="scientific">Strongylocentrotus purpuratus</name>
    <name type="common">Purple sea urchin</name>
    <dbReference type="NCBI Taxonomy" id="7668"/>
    <lineage>
        <taxon>Eukaryota</taxon>
        <taxon>Metazoa</taxon>
        <taxon>Echinodermata</taxon>
        <taxon>Eleutherozoa</taxon>
        <taxon>Echinozoa</taxon>
        <taxon>Echinoidea</taxon>
        <taxon>Euechinoidea</taxon>
        <taxon>Echinacea</taxon>
        <taxon>Camarodonta</taxon>
        <taxon>Echinidea</taxon>
        <taxon>Strongylocentrotidae</taxon>
        <taxon>Strongylocentrotus</taxon>
    </lineage>
</organism>
<evidence type="ECO:0000256" key="1">
    <source>
        <dbReference type="ARBA" id="ARBA00004123"/>
    </source>
</evidence>
<sequence length="2078" mass="234108">MDVNGMTPSILGQPGKKCTSYKLLVDPNIKKNCQKLIRYDGIVPGQMGQALSVKFVKDPRSRLTRLWRDTEIADLPIPKMKFDEYFVGELPPKQITFTNLNDNVREPFLRSMAEKHGKVEDITIYRHPKTSKHLGLASVTYTSTRFARQAALEMNRTSVMGKIIIVQIDAGGKECQRIFDCLVADKPSTPSSVGSTPRVDPRNGTPLSGPDTPQKNNDPRRLSLEKQSSVVTDTPASSISSSTPGFMPPESQGSFPAFAEQPVQQFQGMPAPNDPQFQMPEQPSQQDILMHSMNSVTLQGYEHMQNVYAAQQAAQLAAQQAQQAGYAQQHVEQIPRTTAAAGMYAQQTPVQQVQDGFTMPQTPSVPPVPDQHMLYGHQQHPAISQDPSAVNFQATQPYQTQPMNVQGYSAHELPIQNQTEMPGYSSSGAVDNSKQYQKVDHAQSSMKQNYMARGESHHAHSEESQESFHSRSYQSHSGRGQRHSNQSGSKRYDEDRGSKRFDDDRGSKRFDDDRGSKRFDDDRGSKRYDDDRGSKRYDDRSKKWDRRDRQDYHSNKRNERQRYRSQDNSEENDEDGGSNRQKDHRRGNFRSRDSSDRHRFDDSYHKKSFHKKDDEEDEHESSRSHRAGSKSRGYDNKYSDSRTYRDDHRDKKKTREFDKEESGDHFAKWRCPTLKDQEVKPKEESYKFDKWEIPKGKSLPPAPVRETNKFDQCHPPGEEPPSTSPEDVSPFEEWQCPPGEEPPPGTMPLVLPSQPFPPGVQEAPLPSVEADKVSQSEGEDTDSFALSLDTRIEKLLKSSQGPMAGFPGIQLEDSGNAGKNSSTTTTLPPPGTEEPTFSQSEESVRTSDPETNTNYMKPEEQWGRYRQEQHPRTDHQVEQHQWAPGHLPHSHVPDPVHHPRLDHLKPSANGNDAFARPHSTPTPPGRQSASATPPPGKMSQGVELLISKQLQNLRNYDQQTASRDTSPISDVMRDRSQTSTPGIEDYHMHRGPMQYTPMDTAADDDDDKMSLSSLSSGDDTKIVVNVPIPEKKPQAPGMNSMAYATSQASWTTNLNQRSTNVVNAWAAQMMPPSSAGNAAQMNLQGSQNQTSGYRPNPMFPRGPPPSLHGMRPQASMEAFLESMQPPSSSSSLDEIPTNAQMMQMMQTMASLGMPPPSIGPDGLPDFKPEQLANLNFPGQLNPFNSPDMLPFNMPPGFPSASAPPWMAAPFMPPIPESLLPSSLDKPHRDPEKELVNEVLKTVIQEMKIIMKKDLNRKMVESKAFKSFETWWDTCQIMAKAKQMMKPKEEEKVPKKPPPAIPSMLESSFSAFGMEGLGLGLRANMPRMPSFKVKRKAASPSPNDEVDDVDDDVKAVDKKRPFTPPVIDEDSDDMSDTEQDEITEISSQTSEPQVLDRRERAKRAREFIYSSSSDDDEEDDDKEDAELEKELEEEDEDEDEEEEDDDEEEEDEEEDEDEEEEDEELEVIMKEVAKKKLEKAPSRKDEVTADDLDKEEESQDTQESETPSKVTLDKPSLSDASDIESDEDWTESSSSSETESSSSESDSESSDSDEDDVEGKAPSTKESAAEDKEDRLGAFEILVEMATKAKDKLDQSSSDTDKGVLGDVDMEMSDIQAAQSLTALRHASETSEVGEMSAFIGDTSATMDDSSEKTMSGSEGDVDVGDYKTLLTKQLKIVLEPLAIVDHTYCQKPTPSPDKVEPAPAAEELKKQEVLTEKINNLIPEVKYVTLDKEKDKEEKQRQKVEKAEKKKARKRKNELAKILEEEIVIVPEPKVKEFKLRNYYEEWTLLYEFLRSGITHEDAYLIRKSYETLLEAGNFPWLSYTHWMAHPLTACPDPPQPKRKKLDEESRVHLSGSSRTEGYYKISNKEKVKYLTKARTYVQESVTDSSALDESTTKKRIEVSRDARSDQRRFIAVLQQQEEQVSNLFKFNQLQFRKKDIKFCKSSIHGWGLYAMEPIAADEMVIEYVGESVRQSIADSREKAYERMGIGSSYLFRIDAVTIIDATKSGNLARFINHSCNPNCYAKIITVESEKKIVIYSKQTINVGDEITYDYKFPIEDEKISCLCGAAQCRGTLN</sequence>
<dbReference type="InterPro" id="IPR012677">
    <property type="entry name" value="Nucleotide-bd_a/b_plait_sf"/>
</dbReference>
<evidence type="ECO:0000256" key="13">
    <source>
        <dbReference type="ARBA" id="ARBA00049129"/>
    </source>
</evidence>
<dbReference type="SMART" id="SM00508">
    <property type="entry name" value="PostSET"/>
    <property type="match status" value="1"/>
</dbReference>
<feature type="domain" description="Post-SET" evidence="19">
    <location>
        <begin position="2062"/>
        <end position="2078"/>
    </location>
</feature>
<dbReference type="PANTHER" id="PTHR45814">
    <property type="entry name" value="HISTONE-LYSINE N-METHYLTRANSFERASE SETD1"/>
    <property type="match status" value="1"/>
</dbReference>
<dbReference type="PANTHER" id="PTHR45814:SF2">
    <property type="entry name" value="HISTONE-LYSINE N-METHYLTRANSFERASE SETD1"/>
    <property type="match status" value="1"/>
</dbReference>
<dbReference type="InterPro" id="IPR037841">
    <property type="entry name" value="SET_SETD1A/B"/>
</dbReference>
<feature type="compositionally biased region" description="Polar residues" evidence="16">
    <location>
        <begin position="225"/>
        <end position="244"/>
    </location>
</feature>
<dbReference type="FunFam" id="2.170.270.10:FF:000010">
    <property type="entry name" value="Histone-lysine N-methyltransferase"/>
    <property type="match status" value="1"/>
</dbReference>
<evidence type="ECO:0000256" key="2">
    <source>
        <dbReference type="ARBA" id="ARBA00012182"/>
    </source>
</evidence>
<dbReference type="Gene3D" id="2.170.270.10">
    <property type="entry name" value="SET domain"/>
    <property type="match status" value="1"/>
</dbReference>
<keyword evidence="4" id="KW-0808">Transferase</keyword>
<dbReference type="CDD" id="cd19169">
    <property type="entry name" value="SET_SETD1"/>
    <property type="match status" value="1"/>
</dbReference>
<feature type="compositionally biased region" description="Basic and acidic residues" evidence="16">
    <location>
        <begin position="632"/>
        <end position="695"/>
    </location>
</feature>
<evidence type="ECO:0000259" key="18">
    <source>
        <dbReference type="PROSITE" id="PS50280"/>
    </source>
</evidence>
<evidence type="ECO:0000256" key="4">
    <source>
        <dbReference type="ARBA" id="ARBA00022679"/>
    </source>
</evidence>
<feature type="compositionally biased region" description="Polar residues" evidence="16">
    <location>
        <begin position="948"/>
        <end position="968"/>
    </location>
</feature>
<dbReference type="InterPro" id="IPR003616">
    <property type="entry name" value="Post-SET_dom"/>
</dbReference>
<feature type="region of interest" description="Disordered" evidence="16">
    <location>
        <begin position="418"/>
        <end position="786"/>
    </location>
</feature>
<evidence type="ECO:0000256" key="15">
    <source>
        <dbReference type="SAM" id="Coils"/>
    </source>
</evidence>
<dbReference type="GO" id="GO:0140999">
    <property type="term" value="F:histone H3K4 trimethyltransferase activity"/>
    <property type="evidence" value="ECO:0007669"/>
    <property type="project" value="UniProtKB-EC"/>
</dbReference>
<keyword evidence="8" id="KW-0805">Transcription regulation</keyword>
<reference evidence="21" key="1">
    <citation type="submission" date="2015-02" db="EMBL/GenBank/DDBJ databases">
        <title>Genome sequencing for Strongylocentrotus purpuratus.</title>
        <authorList>
            <person name="Murali S."/>
            <person name="Liu Y."/>
            <person name="Vee V."/>
            <person name="English A."/>
            <person name="Wang M."/>
            <person name="Skinner E."/>
            <person name="Han Y."/>
            <person name="Muzny D.M."/>
            <person name="Worley K.C."/>
            <person name="Gibbs R.A."/>
        </authorList>
    </citation>
    <scope>NUCLEOTIDE SEQUENCE</scope>
</reference>
<dbReference type="InParanoid" id="A0A7M7P954"/>
<feature type="region of interest" description="Disordered" evidence="16">
    <location>
        <begin position="186"/>
        <end position="251"/>
    </location>
</feature>
<feature type="compositionally biased region" description="Basic and acidic residues" evidence="16">
    <location>
        <begin position="857"/>
        <end position="878"/>
    </location>
</feature>
<dbReference type="Pfam" id="PF11764">
    <property type="entry name" value="N-SET"/>
    <property type="match status" value="1"/>
</dbReference>
<reference evidence="20" key="2">
    <citation type="submission" date="2021-01" db="UniProtKB">
        <authorList>
            <consortium name="EnsemblMetazoa"/>
        </authorList>
    </citation>
    <scope>IDENTIFICATION</scope>
</reference>
<dbReference type="GO" id="GO:0042800">
    <property type="term" value="F:histone H3K4 methyltransferase activity"/>
    <property type="evidence" value="ECO:0000318"/>
    <property type="project" value="GO_Central"/>
</dbReference>
<name>A0A7M7P954_STRPU</name>
<keyword evidence="15" id="KW-0175">Coiled coil</keyword>
<evidence type="ECO:0000256" key="6">
    <source>
        <dbReference type="ARBA" id="ARBA00022853"/>
    </source>
</evidence>
<dbReference type="PROSITE" id="PS50102">
    <property type="entry name" value="RRM"/>
    <property type="match status" value="1"/>
</dbReference>
<feature type="compositionally biased region" description="Basic and acidic residues" evidence="16">
    <location>
        <begin position="891"/>
        <end position="905"/>
    </location>
</feature>
<dbReference type="PROSITE" id="PS50280">
    <property type="entry name" value="SET"/>
    <property type="match status" value="1"/>
</dbReference>
<feature type="region of interest" description="Disordered" evidence="16">
    <location>
        <begin position="799"/>
        <end position="991"/>
    </location>
</feature>
<keyword evidence="9" id="KW-0804">Transcription</keyword>
<feature type="domain" description="RRM" evidence="17">
    <location>
        <begin position="83"/>
        <end position="171"/>
    </location>
</feature>
<dbReference type="Pfam" id="PF00856">
    <property type="entry name" value="SET"/>
    <property type="match status" value="1"/>
</dbReference>
<evidence type="ECO:0000256" key="7">
    <source>
        <dbReference type="ARBA" id="ARBA00022884"/>
    </source>
</evidence>
<dbReference type="RefSeq" id="XP_030848138.1">
    <property type="nucleotide sequence ID" value="XM_030992278.1"/>
</dbReference>